<proteinExistence type="predicted"/>
<dbReference type="InterPro" id="IPR001623">
    <property type="entry name" value="DnaJ_domain"/>
</dbReference>
<feature type="repeat" description="TPR" evidence="2">
    <location>
        <begin position="116"/>
        <end position="149"/>
    </location>
</feature>
<dbReference type="InterPro" id="IPR036869">
    <property type="entry name" value="J_dom_sf"/>
</dbReference>
<dbReference type="PROSITE" id="PS50005">
    <property type="entry name" value="TPR"/>
    <property type="match status" value="1"/>
</dbReference>
<evidence type="ECO:0000313" key="6">
    <source>
        <dbReference type="Proteomes" id="UP000008457"/>
    </source>
</evidence>
<dbReference type="AlphaFoldDB" id="F4A2G2"/>
<evidence type="ECO:0000256" key="1">
    <source>
        <dbReference type="ARBA" id="ARBA00022705"/>
    </source>
</evidence>
<reference evidence="6" key="1">
    <citation type="submission" date="2010-11" db="EMBL/GenBank/DDBJ databases">
        <title>The complete genome of Mahella australiensis DSM 15567.</title>
        <authorList>
            <consortium name="US DOE Joint Genome Institute (JGI-PGF)"/>
            <person name="Lucas S."/>
            <person name="Copeland A."/>
            <person name="Lapidus A."/>
            <person name="Bruce D."/>
            <person name="Goodwin L."/>
            <person name="Pitluck S."/>
            <person name="Kyrpides N."/>
            <person name="Mavromatis K."/>
            <person name="Pagani I."/>
            <person name="Ivanova N."/>
            <person name="Teshima H."/>
            <person name="Brettin T."/>
            <person name="Detter J.C."/>
            <person name="Han C."/>
            <person name="Tapia R."/>
            <person name="Land M."/>
            <person name="Hauser L."/>
            <person name="Markowitz V."/>
            <person name="Cheng J.-F."/>
            <person name="Hugenholtz P."/>
            <person name="Woyke T."/>
            <person name="Wu D."/>
            <person name="Spring S."/>
            <person name="Pukall R."/>
            <person name="Steenblock K."/>
            <person name="Schneider S."/>
            <person name="Klenk H.-P."/>
            <person name="Eisen J.A."/>
        </authorList>
    </citation>
    <scope>NUCLEOTIDE SEQUENCE [LARGE SCALE GENOMIC DNA]</scope>
    <source>
        <strain evidence="6">DSM 15567 / CIP 107919 / 50-1 BON</strain>
    </source>
</reference>
<gene>
    <name evidence="5" type="ordered locus">Mahau_2052</name>
</gene>
<keyword evidence="1" id="KW-0235">DNA replication</keyword>
<dbReference type="HOGENOM" id="CLU_083841_1_0_9"/>
<dbReference type="RefSeq" id="WP_013781656.1">
    <property type="nucleotide sequence ID" value="NC_015520.1"/>
</dbReference>
<dbReference type="InterPro" id="IPR011990">
    <property type="entry name" value="TPR-like_helical_dom_sf"/>
</dbReference>
<feature type="domain" description="J" evidence="4">
    <location>
        <begin position="2"/>
        <end position="75"/>
    </location>
</feature>
<sequence length="206" mass="23630">MNPYEVLGIKEGASEEEIKRAYRELVRKYHPDQYKDNPLSDLAEEKLKEINEAYDMLMKGSSGRNSSSGQYSSSSYSQDYNYGAQQGDYQKVAEYINRGDLVNAERMLNNIPTRDAQWYYFKGVIAARRGRYGVAYDSFQTAVNMDPSNPVYQDALNQMMNASRGFRRDVYNRRDDESQQLCQLCTAMYCTDCCCEMMGGDCISCC</sequence>
<dbReference type="STRING" id="697281.Mahau_2052"/>
<dbReference type="EMBL" id="CP002360">
    <property type="protein sequence ID" value="AEE97228.1"/>
    <property type="molecule type" value="Genomic_DNA"/>
</dbReference>
<name>F4A2G2_MAHA5</name>
<accession>F4A2G2</accession>
<feature type="region of interest" description="Disordered" evidence="3">
    <location>
        <begin position="60"/>
        <end position="79"/>
    </location>
</feature>
<evidence type="ECO:0000256" key="2">
    <source>
        <dbReference type="PROSITE-ProRule" id="PRU00339"/>
    </source>
</evidence>
<evidence type="ECO:0000313" key="5">
    <source>
        <dbReference type="EMBL" id="AEE97228.1"/>
    </source>
</evidence>
<protein>
    <submittedName>
        <fullName evidence="5">Heat shock protein DnaJ domain protein</fullName>
    </submittedName>
</protein>
<dbReference type="CDD" id="cd06257">
    <property type="entry name" value="DnaJ"/>
    <property type="match status" value="1"/>
</dbReference>
<dbReference type="Proteomes" id="UP000008457">
    <property type="component" value="Chromosome"/>
</dbReference>
<dbReference type="KEGG" id="mas:Mahau_2052"/>
<dbReference type="SUPFAM" id="SSF48452">
    <property type="entry name" value="TPR-like"/>
    <property type="match status" value="1"/>
</dbReference>
<organism evidence="5 6">
    <name type="scientific">Mahella australiensis (strain DSM 15567 / CIP 107919 / 50-1 BON)</name>
    <dbReference type="NCBI Taxonomy" id="697281"/>
    <lineage>
        <taxon>Bacteria</taxon>
        <taxon>Bacillati</taxon>
        <taxon>Bacillota</taxon>
        <taxon>Clostridia</taxon>
        <taxon>Thermoanaerobacterales</taxon>
        <taxon>Thermoanaerobacterales Family IV. Incertae Sedis</taxon>
        <taxon>Mahella</taxon>
    </lineage>
</organism>
<keyword evidence="2" id="KW-0802">TPR repeat</keyword>
<dbReference type="SMART" id="SM00271">
    <property type="entry name" value="DnaJ"/>
    <property type="match status" value="1"/>
</dbReference>
<dbReference type="eggNOG" id="COG0484">
    <property type="taxonomic scope" value="Bacteria"/>
</dbReference>
<keyword evidence="5" id="KW-0346">Stress response</keyword>
<reference evidence="5 6" key="2">
    <citation type="journal article" date="2011" name="Stand. Genomic Sci.">
        <title>Complete genome sequence of Mahella australiensis type strain (50-1 BON).</title>
        <authorList>
            <person name="Sikorski J."/>
            <person name="Teshima H."/>
            <person name="Nolan M."/>
            <person name="Lucas S."/>
            <person name="Hammon N."/>
            <person name="Deshpande S."/>
            <person name="Cheng J.F."/>
            <person name="Pitluck S."/>
            <person name="Liolios K."/>
            <person name="Pagani I."/>
            <person name="Ivanova N."/>
            <person name="Huntemann M."/>
            <person name="Mavromatis K."/>
            <person name="Ovchinikova G."/>
            <person name="Pati A."/>
            <person name="Tapia R."/>
            <person name="Han C."/>
            <person name="Goodwin L."/>
            <person name="Chen A."/>
            <person name="Palaniappan K."/>
            <person name="Land M."/>
            <person name="Hauser L."/>
            <person name="Ngatchou-Djao O.D."/>
            <person name="Rohde M."/>
            <person name="Pukall R."/>
            <person name="Spring S."/>
            <person name="Abt B."/>
            <person name="Goker M."/>
            <person name="Detter J.C."/>
            <person name="Woyke T."/>
            <person name="Bristow J."/>
            <person name="Markowitz V."/>
            <person name="Hugenholtz P."/>
            <person name="Eisen J.A."/>
            <person name="Kyrpides N.C."/>
            <person name="Klenk H.P."/>
            <person name="Lapidus A."/>
        </authorList>
    </citation>
    <scope>NUCLEOTIDE SEQUENCE [LARGE SCALE GENOMIC DNA]</scope>
    <source>
        <strain evidence="6">DSM 15567 / CIP 107919 / 50-1 BON</strain>
    </source>
</reference>
<dbReference type="GO" id="GO:0006260">
    <property type="term" value="P:DNA replication"/>
    <property type="evidence" value="ECO:0007669"/>
    <property type="project" value="UniProtKB-KW"/>
</dbReference>
<dbReference type="PRINTS" id="PR00625">
    <property type="entry name" value="JDOMAIN"/>
</dbReference>
<dbReference type="SUPFAM" id="SSF46565">
    <property type="entry name" value="Chaperone J-domain"/>
    <property type="match status" value="1"/>
</dbReference>
<dbReference type="Gene3D" id="1.25.40.10">
    <property type="entry name" value="Tetratricopeptide repeat domain"/>
    <property type="match status" value="1"/>
</dbReference>
<evidence type="ECO:0000256" key="3">
    <source>
        <dbReference type="SAM" id="MobiDB-lite"/>
    </source>
</evidence>
<dbReference type="PROSITE" id="PS50076">
    <property type="entry name" value="DNAJ_2"/>
    <property type="match status" value="1"/>
</dbReference>
<dbReference type="InterPro" id="IPR019734">
    <property type="entry name" value="TPR_rpt"/>
</dbReference>
<dbReference type="InterPro" id="IPR050817">
    <property type="entry name" value="DjlA_DnaK_co-chaperone"/>
</dbReference>
<dbReference type="PANTHER" id="PTHR24074">
    <property type="entry name" value="CO-CHAPERONE PROTEIN DJLA"/>
    <property type="match status" value="1"/>
</dbReference>
<dbReference type="Pfam" id="PF00226">
    <property type="entry name" value="DnaJ"/>
    <property type="match status" value="1"/>
</dbReference>
<evidence type="ECO:0000259" key="4">
    <source>
        <dbReference type="PROSITE" id="PS50076"/>
    </source>
</evidence>
<keyword evidence="6" id="KW-1185">Reference proteome</keyword>
<dbReference type="Gene3D" id="1.10.287.110">
    <property type="entry name" value="DnaJ domain"/>
    <property type="match status" value="1"/>
</dbReference>
<dbReference type="OrthoDB" id="9779889at2"/>